<reference evidence="1 2" key="1">
    <citation type="submission" date="2020-08" db="EMBL/GenBank/DDBJ databases">
        <title>Genomic Encyclopedia of Type Strains, Phase IV (KMG-IV): sequencing the most valuable type-strain genomes for metagenomic binning, comparative biology and taxonomic classification.</title>
        <authorList>
            <person name="Goeker M."/>
        </authorList>
    </citation>
    <scope>NUCLEOTIDE SEQUENCE [LARGE SCALE GENOMIC DNA]</scope>
    <source>
        <strain evidence="1 2">DSM 7465</strain>
    </source>
</reference>
<evidence type="ECO:0000313" key="1">
    <source>
        <dbReference type="EMBL" id="MBB4642836.1"/>
    </source>
</evidence>
<keyword evidence="2" id="KW-1185">Reference proteome</keyword>
<evidence type="ECO:0000313" key="2">
    <source>
        <dbReference type="Proteomes" id="UP000575068"/>
    </source>
</evidence>
<sequence length="70" mass="7850">MFHAVGFRFGIPLQNLWLLQAKVIKSLRTRPHRAQTLRLFALILMEKRNIHSTNKKAEASGKPSSGAPLG</sequence>
<proteinExistence type="predicted"/>
<organism evidence="1 2">
    <name type="scientific">Rhizorhapis suberifaciens</name>
    <name type="common">corky root of lettuce</name>
    <dbReference type="NCBI Taxonomy" id="13656"/>
    <lineage>
        <taxon>Bacteria</taxon>
        <taxon>Pseudomonadati</taxon>
        <taxon>Pseudomonadota</taxon>
        <taxon>Alphaproteobacteria</taxon>
        <taxon>Sphingomonadales</taxon>
        <taxon>Sphingomonadaceae</taxon>
        <taxon>Rhizorhapis</taxon>
    </lineage>
</organism>
<comment type="caution">
    <text evidence="1">The sequence shown here is derived from an EMBL/GenBank/DDBJ whole genome shotgun (WGS) entry which is preliminary data.</text>
</comment>
<protein>
    <submittedName>
        <fullName evidence="1">Uncharacterized protein</fullName>
    </submittedName>
</protein>
<dbReference type="AlphaFoldDB" id="A0A840HZK1"/>
<dbReference type="EMBL" id="JACHOV010000016">
    <property type="protein sequence ID" value="MBB4642836.1"/>
    <property type="molecule type" value="Genomic_DNA"/>
</dbReference>
<gene>
    <name evidence="1" type="ORF">HNQ99_003172</name>
</gene>
<dbReference type="Proteomes" id="UP000575068">
    <property type="component" value="Unassembled WGS sequence"/>
</dbReference>
<accession>A0A840HZK1</accession>
<name>A0A840HZK1_9SPHN</name>